<gene>
    <name evidence="3" type="ORF">LVJ81_04480</name>
</gene>
<dbReference type="Proteomes" id="UP000832034">
    <property type="component" value="Chromosome"/>
</dbReference>
<keyword evidence="4" id="KW-1185">Reference proteome</keyword>
<dbReference type="Pfam" id="PF01266">
    <property type="entry name" value="DAO"/>
    <property type="match status" value="1"/>
</dbReference>
<reference evidence="3" key="2">
    <citation type="journal article" date="2022" name="Res Sq">
        <title>Evolution of multicellular longitudinally dividing oral cavity symbionts (Neisseriaceae).</title>
        <authorList>
            <person name="Nyongesa S."/>
            <person name="Weber P."/>
            <person name="Bernet E."/>
            <person name="Pullido F."/>
            <person name="Nieckarz M."/>
            <person name="Delaby M."/>
            <person name="Nieves C."/>
            <person name="Viehboeck T."/>
            <person name="Krause N."/>
            <person name="Rivera-Millot A."/>
            <person name="Nakamura A."/>
            <person name="Vischer N."/>
            <person name="VanNieuwenhze M."/>
            <person name="Brun Y."/>
            <person name="Cava F."/>
            <person name="Bulgheresi S."/>
            <person name="Veyrier F."/>
        </authorList>
    </citation>
    <scope>NUCLEOTIDE SEQUENCE</scope>
    <source>
        <strain evidence="3">SAG 1488-6</strain>
    </source>
</reference>
<feature type="domain" description="FAD dependent oxidoreductase" evidence="2">
    <location>
        <begin position="5"/>
        <end position="392"/>
    </location>
</feature>
<dbReference type="Gene3D" id="3.50.50.60">
    <property type="entry name" value="FAD/NAD(P)-binding domain"/>
    <property type="match status" value="2"/>
</dbReference>
<sequence>MKPTVVVVGGGIIGLSIAARLQRDGMSVTLMDAKKIGSGASFGNAGHLATEQVYPVADPSIFKHLPKMLLDPLGPLRVDWRYLPKLLPWMSRLVLNMRPENFLQIHETIKRMNSVSLAAWSEMVQDFGLQKWVHVNGSLLVCEQEKTAAALQEHGQKLNALGVQNQYLHANALQDAAPALANNQIGGLLFPQTGHVSDLSAMMVALKEAFLADGGQVMEDCEVIDIQPISPTQTQIVSAQKTFEAQKVVIAMGAHAKDLVKKITGVNVPLDTERGYHYMLPQEKNRLSIPISSADRRFIMTPMDTGLRLAGTIEYAGLQAAPNMERARKLLQLANPMLKTTLNAQDATEWMGFRPTIVDSLPVIDRFGSVFLAFGHQHLGLTHAAITAQLMQNLMQAQKPILDLHPYRLNRF</sequence>
<dbReference type="PRINTS" id="PR00411">
    <property type="entry name" value="PNDRDTASEI"/>
</dbReference>
<evidence type="ECO:0000259" key="2">
    <source>
        <dbReference type="Pfam" id="PF01266"/>
    </source>
</evidence>
<dbReference type="SUPFAM" id="SSF51905">
    <property type="entry name" value="FAD/NAD(P)-binding domain"/>
    <property type="match status" value="1"/>
</dbReference>
<dbReference type="Gene3D" id="3.30.9.10">
    <property type="entry name" value="D-Amino Acid Oxidase, subunit A, domain 2"/>
    <property type="match status" value="1"/>
</dbReference>
<evidence type="ECO:0000313" key="4">
    <source>
        <dbReference type="Proteomes" id="UP000832034"/>
    </source>
</evidence>
<dbReference type="PANTHER" id="PTHR13847">
    <property type="entry name" value="SARCOSINE DEHYDROGENASE-RELATED"/>
    <property type="match status" value="1"/>
</dbReference>
<dbReference type="InterPro" id="IPR036188">
    <property type="entry name" value="FAD/NAD-bd_sf"/>
</dbReference>
<dbReference type="SUPFAM" id="SSF54373">
    <property type="entry name" value="FAD-linked reductases, C-terminal domain"/>
    <property type="match status" value="1"/>
</dbReference>
<protein>
    <submittedName>
        <fullName evidence="3">FAD-binding oxidoreductase</fullName>
    </submittedName>
</protein>
<reference evidence="3" key="1">
    <citation type="submission" date="2021-12" db="EMBL/GenBank/DDBJ databases">
        <authorList>
            <person name="Veyrier F.J."/>
        </authorList>
    </citation>
    <scope>NUCLEOTIDE SEQUENCE</scope>
    <source>
        <strain evidence="3">SAG 1488-6</strain>
    </source>
</reference>
<dbReference type="EMBL" id="CP091512">
    <property type="protein sequence ID" value="UOO93294.1"/>
    <property type="molecule type" value="Genomic_DNA"/>
</dbReference>
<dbReference type="PANTHER" id="PTHR13847:SF289">
    <property type="entry name" value="GLYCINE OXIDASE"/>
    <property type="match status" value="1"/>
</dbReference>
<evidence type="ECO:0000313" key="3">
    <source>
        <dbReference type="EMBL" id="UOO93294.1"/>
    </source>
</evidence>
<dbReference type="InterPro" id="IPR006076">
    <property type="entry name" value="FAD-dep_OxRdtase"/>
</dbReference>
<dbReference type="RefSeq" id="WP_019957634.1">
    <property type="nucleotide sequence ID" value="NZ_CP091512.1"/>
</dbReference>
<organism evidence="3 4">
    <name type="scientific">Vitreoscilla stercoraria</name>
    <dbReference type="NCBI Taxonomy" id="61"/>
    <lineage>
        <taxon>Bacteria</taxon>
        <taxon>Pseudomonadati</taxon>
        <taxon>Pseudomonadota</taxon>
        <taxon>Betaproteobacteria</taxon>
        <taxon>Neisseriales</taxon>
        <taxon>Neisseriaceae</taxon>
        <taxon>Vitreoscilla</taxon>
    </lineage>
</organism>
<keyword evidence="1" id="KW-0560">Oxidoreductase</keyword>
<name>A0ABY4EC13_VITST</name>
<proteinExistence type="predicted"/>
<evidence type="ECO:0000256" key="1">
    <source>
        <dbReference type="ARBA" id="ARBA00023002"/>
    </source>
</evidence>
<accession>A0ABY4EC13</accession>